<gene>
    <name evidence="1" type="ORF">EV356DRAFT_495813</name>
</gene>
<keyword evidence="2" id="KW-1185">Reference proteome</keyword>
<dbReference type="EMBL" id="ML991771">
    <property type="protein sequence ID" value="KAF2239976.1"/>
    <property type="molecule type" value="Genomic_DNA"/>
</dbReference>
<evidence type="ECO:0000313" key="2">
    <source>
        <dbReference type="Proteomes" id="UP000800092"/>
    </source>
</evidence>
<protein>
    <submittedName>
        <fullName evidence="1">Uncharacterized protein</fullName>
    </submittedName>
</protein>
<dbReference type="AlphaFoldDB" id="A0A6A6HPE4"/>
<organism evidence="1 2">
    <name type="scientific">Viridothelium virens</name>
    <name type="common">Speckled blister lichen</name>
    <name type="synonym">Trypethelium virens</name>
    <dbReference type="NCBI Taxonomy" id="1048519"/>
    <lineage>
        <taxon>Eukaryota</taxon>
        <taxon>Fungi</taxon>
        <taxon>Dikarya</taxon>
        <taxon>Ascomycota</taxon>
        <taxon>Pezizomycotina</taxon>
        <taxon>Dothideomycetes</taxon>
        <taxon>Dothideomycetes incertae sedis</taxon>
        <taxon>Trypetheliales</taxon>
        <taxon>Trypetheliaceae</taxon>
        <taxon>Viridothelium</taxon>
    </lineage>
</organism>
<evidence type="ECO:0000313" key="1">
    <source>
        <dbReference type="EMBL" id="KAF2239976.1"/>
    </source>
</evidence>
<proteinExistence type="predicted"/>
<sequence length="123" mass="13555">MYTPIEESLTKKCTTKVPWPPLTLKQSAVGAPQWEIVSNGGLNPQSNTTIEQYSAQVQQRFNQGNLRVPLPPSSMDPFTHKLGLDPQSQLVKLQDLQDLIESTGTNTAQPMGGRTFEVTAFRG</sequence>
<accession>A0A6A6HPE4</accession>
<reference evidence="1" key="1">
    <citation type="journal article" date="2020" name="Stud. Mycol.">
        <title>101 Dothideomycetes genomes: a test case for predicting lifestyles and emergence of pathogens.</title>
        <authorList>
            <person name="Haridas S."/>
            <person name="Albert R."/>
            <person name="Binder M."/>
            <person name="Bloem J."/>
            <person name="Labutti K."/>
            <person name="Salamov A."/>
            <person name="Andreopoulos B."/>
            <person name="Baker S."/>
            <person name="Barry K."/>
            <person name="Bills G."/>
            <person name="Bluhm B."/>
            <person name="Cannon C."/>
            <person name="Castanera R."/>
            <person name="Culley D."/>
            <person name="Daum C."/>
            <person name="Ezra D."/>
            <person name="Gonzalez J."/>
            <person name="Henrissat B."/>
            <person name="Kuo A."/>
            <person name="Liang C."/>
            <person name="Lipzen A."/>
            <person name="Lutzoni F."/>
            <person name="Magnuson J."/>
            <person name="Mondo S."/>
            <person name="Nolan M."/>
            <person name="Ohm R."/>
            <person name="Pangilinan J."/>
            <person name="Park H.-J."/>
            <person name="Ramirez L."/>
            <person name="Alfaro M."/>
            <person name="Sun H."/>
            <person name="Tritt A."/>
            <person name="Yoshinaga Y."/>
            <person name="Zwiers L.-H."/>
            <person name="Turgeon B."/>
            <person name="Goodwin S."/>
            <person name="Spatafora J."/>
            <person name="Crous P."/>
            <person name="Grigoriev I."/>
        </authorList>
    </citation>
    <scope>NUCLEOTIDE SEQUENCE</scope>
    <source>
        <strain evidence="1">Tuck. ex Michener</strain>
    </source>
</reference>
<dbReference type="Proteomes" id="UP000800092">
    <property type="component" value="Unassembled WGS sequence"/>
</dbReference>
<name>A0A6A6HPE4_VIRVR</name>